<name>A0A7G2EIX8_ARATH</name>
<evidence type="ECO:0000256" key="8">
    <source>
        <dbReference type="ARBA" id="ARBA00012288"/>
    </source>
</evidence>
<feature type="coiled-coil region" evidence="17">
    <location>
        <begin position="74"/>
        <end position="119"/>
    </location>
</feature>
<evidence type="ECO:0000256" key="18">
    <source>
        <dbReference type="SAM" id="MobiDB-lite"/>
    </source>
</evidence>
<dbReference type="Gene3D" id="3.20.20.210">
    <property type="match status" value="1"/>
</dbReference>
<dbReference type="CDD" id="cd00717">
    <property type="entry name" value="URO-D"/>
    <property type="match status" value="1"/>
</dbReference>
<dbReference type="InterPro" id="IPR000719">
    <property type="entry name" value="Prot_kinase_dom"/>
</dbReference>
<evidence type="ECO:0000313" key="20">
    <source>
        <dbReference type="EMBL" id="CAD5320960.1"/>
    </source>
</evidence>
<comment type="function">
    <text evidence="1">Catalyzes the decarboxylation of four acetate groups of uroporphyrinogen-III to yield coproporphyrinogen-III.</text>
</comment>
<evidence type="ECO:0000256" key="15">
    <source>
        <dbReference type="RuleBase" id="RU000554"/>
    </source>
</evidence>
<dbReference type="Proteomes" id="UP000516314">
    <property type="component" value="Chromosome 2"/>
</dbReference>
<keyword evidence="13 15" id="KW-0627">Porphyrin biosynthesis</keyword>
<comment type="subunit">
    <text evidence="7">Homodimer.</text>
</comment>
<dbReference type="PROSITE" id="PS00906">
    <property type="entry name" value="UROD_1"/>
    <property type="match status" value="1"/>
</dbReference>
<dbReference type="PANTHER" id="PTHR21091">
    <property type="entry name" value="METHYLTETRAHYDROFOLATE:HOMOCYSTEINE METHYLTRANSFERASE RELATED"/>
    <property type="match status" value="1"/>
</dbReference>
<dbReference type="PROSITE" id="PS00907">
    <property type="entry name" value="UROD_2"/>
    <property type="match status" value="1"/>
</dbReference>
<proteinExistence type="inferred from homology"/>
<protein>
    <recommendedName>
        <fullName evidence="8 15">Uroporphyrinogen decarboxylase</fullName>
        <ecNumber evidence="8 15">4.1.1.37</ecNumber>
    </recommendedName>
</protein>
<evidence type="ECO:0000256" key="7">
    <source>
        <dbReference type="ARBA" id="ARBA00011738"/>
    </source>
</evidence>
<sequence length="1129" mass="127197">MVDVWIQPGSENSGFCVDPVGVSNVPGIRRVGLRAEIDTSPPFGSVQEAVTRFGGRGYWVPFKLEDSFNGEFDIKRMEEHAAELEKDLIVKELETLDVLEALGSTKRIVEDLKRQLQQEALRCSDQLSSDIKEMNDEHCHHNPMSSPDLILMELKQAKMNLGKTMDDLVVIQSSVESLNKKMKEEKDFLEKTRAKLTYGFGGPVSLAEELSRIKVKPQVQDEPLREQVKMVAEADETGLNLQNKNSLRTAEMRLVAARKMEEAAKAAEALAIAEITMLSSNGESQDDDSEFCFPEPPRSPVTPRGLRIDNDFSTDNSSRRGILKKLEEATEGVKQSKQALEAALNRVEIANVKQLAAENAFRGWTKDSLKGDNFTPLNHTRRSFFSHLNKHHEPLDILPKPVLKSNISMRDVLRRKQVPKEDVVAPQRQSLEGQIPRRNVNLSQMLKELKQDVKFSARGEKEEVHEEKQKSLSSTKSCRIVRCSVEGTTVTERKVSATSEPLLLRAVKGEVVDRPPVWLMRQAGRYMKSYQTLCEKYPSFRDRSENADLVVEISLQPWKVFKPDGVILFSDILTPLSGMNIPFDIVKGKGPIIFNPPQSAADVAQVREFVPEESVPYVGEALRRLRNEVNNEAAVLGFVGAPFTLSSYVIEGGSSKNFTQIKRLAFSQPKVLHALLQKFTTSMITYIRYQADSGAQAVQIFDSWATELSPVDFEEFSLPYLKQIVEAVKQTHPNLPLILYASGSGGLLERLARTGVDVVSLDWTVDMAEGRDRLGRDIAVQGNVDPGVLFGSKEFITSRIHDTVKKAGRDKHILNLGHGIKVGTPEENVAHFFEMEKLGRDDELIVDESSLKSFSLLCQGNFSYVCLMKDSKSRRCAKKSSPMQHKQILEKELRIMHRFRDHHRIVQASNKLHIQIKPSECYIYMEYASEGNLHKFISGLEGKSVPESLVQRTARMILEGLEALHSHGYVHCNLRPSNVLLFPSKTPGEPWDLKLADFGSSKEPDSDYGWMYFGTAPKYMPIESFGPKGVIIDPSLDIYALGCVVYEMLGAIPIQDYFDEYYEWNLRRHISPEARDFLSRCSNMHPHRPTAAYLLNHPFITQILPSPTTEDNKEISRSLIPSFSKLLLA</sequence>
<dbReference type="EMBL" id="LR881467">
    <property type="protein sequence ID" value="CAD5320960.1"/>
    <property type="molecule type" value="Genomic_DNA"/>
</dbReference>
<evidence type="ECO:0000256" key="13">
    <source>
        <dbReference type="ARBA" id="ARBA00023244"/>
    </source>
</evidence>
<comment type="similarity">
    <text evidence="5">Belongs to the WEB family.</text>
</comment>
<dbReference type="PROSITE" id="PS50011">
    <property type="entry name" value="PROTEIN_KINASE_DOM"/>
    <property type="match status" value="1"/>
</dbReference>
<dbReference type="InterPro" id="IPR008545">
    <property type="entry name" value="Web"/>
</dbReference>
<dbReference type="InterPro" id="IPR006361">
    <property type="entry name" value="Uroporphyrinogen_deCO2ase_HemE"/>
</dbReference>
<keyword evidence="9 15" id="KW-0210">Decarboxylase</keyword>
<evidence type="ECO:0000259" key="19">
    <source>
        <dbReference type="PROSITE" id="PS50011"/>
    </source>
</evidence>
<evidence type="ECO:0000256" key="14">
    <source>
        <dbReference type="ARBA" id="ARBA00048033"/>
    </source>
</evidence>
<dbReference type="Pfam" id="PF05701">
    <property type="entry name" value="WEMBL"/>
    <property type="match status" value="1"/>
</dbReference>
<evidence type="ECO:0000256" key="2">
    <source>
        <dbReference type="ARBA" id="ARBA00004229"/>
    </source>
</evidence>
<evidence type="ECO:0000256" key="1">
    <source>
        <dbReference type="ARBA" id="ARBA00002448"/>
    </source>
</evidence>
<dbReference type="Pfam" id="PF00069">
    <property type="entry name" value="Pkinase"/>
    <property type="match status" value="1"/>
</dbReference>
<dbReference type="EC" id="4.1.1.37" evidence="8 15"/>
<dbReference type="UniPathway" id="UPA00251">
    <property type="reaction ID" value="UER00321"/>
</dbReference>
<dbReference type="SMART" id="SM00220">
    <property type="entry name" value="S_TKc"/>
    <property type="match status" value="1"/>
</dbReference>
<dbReference type="GO" id="GO:0004853">
    <property type="term" value="F:uroporphyrinogen decarboxylase activity"/>
    <property type="evidence" value="ECO:0007669"/>
    <property type="project" value="UniProtKB-EC"/>
</dbReference>
<comment type="pathway">
    <text evidence="3 15">Porphyrin-containing compound metabolism; protoporphyrin-IX biosynthesis; coproporphyrinogen-III from 5-aminolevulinate: step 4/4.</text>
</comment>
<evidence type="ECO:0000256" key="10">
    <source>
        <dbReference type="ARBA" id="ARBA00023054"/>
    </source>
</evidence>
<dbReference type="Gene3D" id="1.10.510.10">
    <property type="entry name" value="Transferase(Phosphotransferase) domain 1"/>
    <property type="match status" value="1"/>
</dbReference>
<evidence type="ECO:0000256" key="12">
    <source>
        <dbReference type="ARBA" id="ARBA00023239"/>
    </source>
</evidence>
<dbReference type="HAMAP" id="MF_00218">
    <property type="entry name" value="URO_D"/>
    <property type="match status" value="1"/>
</dbReference>
<dbReference type="AlphaFoldDB" id="A0A7G2EIX8"/>
<dbReference type="SUPFAM" id="SSF51726">
    <property type="entry name" value="UROD/MetE-like"/>
    <property type="match status" value="1"/>
</dbReference>
<evidence type="ECO:0000256" key="16">
    <source>
        <dbReference type="RuleBase" id="RU004169"/>
    </source>
</evidence>
<reference evidence="20 21" key="1">
    <citation type="submission" date="2020-09" db="EMBL/GenBank/DDBJ databases">
        <authorList>
            <person name="Ashkenazy H."/>
        </authorList>
    </citation>
    <scope>NUCLEOTIDE SEQUENCE [LARGE SCALE GENOMIC DNA]</scope>
    <source>
        <strain evidence="21">cv. Cdm-0</strain>
    </source>
</reference>
<dbReference type="GO" id="GO:0015995">
    <property type="term" value="P:chlorophyll biosynthetic process"/>
    <property type="evidence" value="ECO:0007669"/>
    <property type="project" value="UniProtKB-KW"/>
</dbReference>
<accession>A0A7G2EIX8</accession>
<keyword evidence="11" id="KW-0149">Chlorophyll biosynthesis</keyword>
<dbReference type="SUPFAM" id="SSF56112">
    <property type="entry name" value="Protein kinase-like (PK-like)"/>
    <property type="match status" value="1"/>
</dbReference>
<feature type="coiled-coil region" evidence="17">
    <location>
        <begin position="323"/>
        <end position="353"/>
    </location>
</feature>
<dbReference type="PANTHER" id="PTHR21091:SF169">
    <property type="entry name" value="UROPORPHYRINOGEN DECARBOXYLASE"/>
    <property type="match status" value="1"/>
</dbReference>
<gene>
    <name evidence="20" type="ORF">AT9943_LOCUS9050</name>
</gene>
<evidence type="ECO:0000256" key="17">
    <source>
        <dbReference type="SAM" id="Coils"/>
    </source>
</evidence>
<dbReference type="GO" id="GO:0005524">
    <property type="term" value="F:ATP binding"/>
    <property type="evidence" value="ECO:0007669"/>
    <property type="project" value="InterPro"/>
</dbReference>
<dbReference type="GO" id="GO:0009507">
    <property type="term" value="C:chloroplast"/>
    <property type="evidence" value="ECO:0007669"/>
    <property type="project" value="UniProtKB-SubCell"/>
</dbReference>
<feature type="region of interest" description="Disordered" evidence="18">
    <location>
        <begin position="281"/>
        <end position="313"/>
    </location>
</feature>
<dbReference type="GO" id="GO:0004672">
    <property type="term" value="F:protein kinase activity"/>
    <property type="evidence" value="ECO:0007669"/>
    <property type="project" value="InterPro"/>
</dbReference>
<comment type="pathway">
    <text evidence="4">Porphyrin-containing compound metabolism; chlorophyll biosynthesis.</text>
</comment>
<feature type="domain" description="Protein kinase" evidence="19">
    <location>
        <begin position="851"/>
        <end position="1100"/>
    </location>
</feature>
<evidence type="ECO:0000256" key="9">
    <source>
        <dbReference type="ARBA" id="ARBA00022793"/>
    </source>
</evidence>
<keyword evidence="12 15" id="KW-0456">Lyase</keyword>
<keyword evidence="10 17" id="KW-0175">Coiled coil</keyword>
<evidence type="ECO:0000256" key="5">
    <source>
        <dbReference type="ARBA" id="ARBA00005485"/>
    </source>
</evidence>
<comment type="catalytic activity">
    <reaction evidence="14 15">
        <text>uroporphyrinogen III + 4 H(+) = coproporphyrinogen III + 4 CO2</text>
        <dbReference type="Rhea" id="RHEA:19865"/>
        <dbReference type="ChEBI" id="CHEBI:15378"/>
        <dbReference type="ChEBI" id="CHEBI:16526"/>
        <dbReference type="ChEBI" id="CHEBI:57308"/>
        <dbReference type="ChEBI" id="CHEBI:57309"/>
        <dbReference type="EC" id="4.1.1.37"/>
    </reaction>
</comment>
<evidence type="ECO:0000256" key="4">
    <source>
        <dbReference type="ARBA" id="ARBA00005173"/>
    </source>
</evidence>
<dbReference type="FunFam" id="3.20.20.210:FF:000006">
    <property type="entry name" value="Uroporphyrinogen decarboxylase"/>
    <property type="match status" value="1"/>
</dbReference>
<evidence type="ECO:0000256" key="3">
    <source>
        <dbReference type="ARBA" id="ARBA00004804"/>
    </source>
</evidence>
<dbReference type="InterPro" id="IPR000257">
    <property type="entry name" value="Uroporphyrinogen_deCOase"/>
</dbReference>
<organism evidence="20 21">
    <name type="scientific">Arabidopsis thaliana</name>
    <name type="common">Mouse-ear cress</name>
    <dbReference type="NCBI Taxonomy" id="3702"/>
    <lineage>
        <taxon>Eukaryota</taxon>
        <taxon>Viridiplantae</taxon>
        <taxon>Streptophyta</taxon>
        <taxon>Embryophyta</taxon>
        <taxon>Tracheophyta</taxon>
        <taxon>Spermatophyta</taxon>
        <taxon>Magnoliopsida</taxon>
        <taxon>eudicotyledons</taxon>
        <taxon>Gunneridae</taxon>
        <taxon>Pentapetalae</taxon>
        <taxon>rosids</taxon>
        <taxon>malvids</taxon>
        <taxon>Brassicales</taxon>
        <taxon>Brassicaceae</taxon>
        <taxon>Camelineae</taxon>
        <taxon>Arabidopsis</taxon>
    </lineage>
</organism>
<comment type="similarity">
    <text evidence="6 16">Belongs to the uroporphyrinogen decarboxylase family.</text>
</comment>
<comment type="subcellular location">
    <subcellularLocation>
        <location evidence="2">Plastid</location>
        <location evidence="2">Chloroplast</location>
    </subcellularLocation>
</comment>
<dbReference type="NCBIfam" id="TIGR01464">
    <property type="entry name" value="hemE"/>
    <property type="match status" value="1"/>
</dbReference>
<evidence type="ECO:0000313" key="21">
    <source>
        <dbReference type="Proteomes" id="UP000516314"/>
    </source>
</evidence>
<evidence type="ECO:0000256" key="6">
    <source>
        <dbReference type="ARBA" id="ARBA00009935"/>
    </source>
</evidence>
<dbReference type="InterPro" id="IPR011009">
    <property type="entry name" value="Kinase-like_dom_sf"/>
</dbReference>
<dbReference type="GO" id="GO:0006782">
    <property type="term" value="P:protoporphyrinogen IX biosynthetic process"/>
    <property type="evidence" value="ECO:0007669"/>
    <property type="project" value="UniProtKB-UniPathway"/>
</dbReference>
<evidence type="ECO:0000256" key="11">
    <source>
        <dbReference type="ARBA" id="ARBA00023171"/>
    </source>
</evidence>
<dbReference type="InterPro" id="IPR038071">
    <property type="entry name" value="UROD/MetE-like_sf"/>
</dbReference>
<dbReference type="Pfam" id="PF01208">
    <property type="entry name" value="URO-D"/>
    <property type="match status" value="1"/>
</dbReference>